<dbReference type="RefSeq" id="WP_188738028.1">
    <property type="nucleotide sequence ID" value="NZ_BMII01000008.1"/>
</dbReference>
<evidence type="ECO:0000313" key="2">
    <source>
        <dbReference type="Proteomes" id="UP000617555"/>
    </source>
</evidence>
<reference evidence="2" key="1">
    <citation type="journal article" date="2019" name="Int. J. Syst. Evol. Microbiol.">
        <title>The Global Catalogue of Microorganisms (GCM) 10K type strain sequencing project: providing services to taxonomists for standard genome sequencing and annotation.</title>
        <authorList>
            <consortium name="The Broad Institute Genomics Platform"/>
            <consortium name="The Broad Institute Genome Sequencing Center for Infectious Disease"/>
            <person name="Wu L."/>
            <person name="Ma J."/>
        </authorList>
    </citation>
    <scope>NUCLEOTIDE SEQUENCE [LARGE SCALE GENOMIC DNA]</scope>
    <source>
        <strain evidence="2">CGMCC 1.15339</strain>
    </source>
</reference>
<sequence length="107" mass="11165">MTIGIVATLTLVCASTDPNKAQSDDDFAYNPDMSFAMNVVTGSLGFHNSSKTSGALDYTSSGIIVSAFGVGMGDALLSILGTNQGNKPLHTYYGIVYYPITQNGSSQ</sequence>
<name>A0ABQ1IV29_9GAMM</name>
<gene>
    <name evidence="1" type="ORF">GCM10011607_12170</name>
</gene>
<proteinExistence type="predicted"/>
<organism evidence="1 2">
    <name type="scientific">Shewanella inventionis</name>
    <dbReference type="NCBI Taxonomy" id="1738770"/>
    <lineage>
        <taxon>Bacteria</taxon>
        <taxon>Pseudomonadati</taxon>
        <taxon>Pseudomonadota</taxon>
        <taxon>Gammaproteobacteria</taxon>
        <taxon>Alteromonadales</taxon>
        <taxon>Shewanellaceae</taxon>
        <taxon>Shewanella</taxon>
    </lineage>
</organism>
<comment type="caution">
    <text evidence="1">The sequence shown here is derived from an EMBL/GenBank/DDBJ whole genome shotgun (WGS) entry which is preliminary data.</text>
</comment>
<dbReference type="EMBL" id="BMII01000008">
    <property type="protein sequence ID" value="GGB53215.1"/>
    <property type="molecule type" value="Genomic_DNA"/>
</dbReference>
<keyword evidence="2" id="KW-1185">Reference proteome</keyword>
<accession>A0ABQ1IV29</accession>
<evidence type="ECO:0000313" key="1">
    <source>
        <dbReference type="EMBL" id="GGB53215.1"/>
    </source>
</evidence>
<protein>
    <submittedName>
        <fullName evidence="1">Uncharacterized protein</fullName>
    </submittedName>
</protein>
<dbReference type="Proteomes" id="UP000617555">
    <property type="component" value="Unassembled WGS sequence"/>
</dbReference>